<keyword evidence="6" id="KW-0496">Mitochondrion</keyword>
<evidence type="ECO:0000256" key="6">
    <source>
        <dbReference type="ARBA" id="ARBA00023128"/>
    </source>
</evidence>
<comment type="function">
    <text evidence="7">Mitochondrial ribosome (mitoribosome) assembly factor. Binds at the interface of the head and body domains of the mitochondrial small ribosomal subunit (mt-SSU), occluding the mRNA channel and preventing compaction of the head domain towards the body. Probable inactive methyltransferase: retains the characteristic folding and ability to bind S-adenosyl-L-methionine, but it probably lost its methyltransferase activity.</text>
</comment>
<dbReference type="Pfam" id="PF09243">
    <property type="entry name" value="Rsm22"/>
    <property type="match status" value="1"/>
</dbReference>
<gene>
    <name evidence="8" type="ORF">NTEN_LOCUS14340</name>
</gene>
<dbReference type="GO" id="GO:0051536">
    <property type="term" value="F:iron-sulfur cluster binding"/>
    <property type="evidence" value="ECO:0007669"/>
    <property type="project" value="UniProtKB-KW"/>
</dbReference>
<evidence type="ECO:0000313" key="9">
    <source>
        <dbReference type="Proteomes" id="UP000479000"/>
    </source>
</evidence>
<evidence type="ECO:0000313" key="8">
    <source>
        <dbReference type="EMBL" id="CAB0009168.1"/>
    </source>
</evidence>
<name>A0A6H5H0B1_9HEMI</name>
<evidence type="ECO:0000256" key="7">
    <source>
        <dbReference type="ARBA" id="ARBA00045681"/>
    </source>
</evidence>
<evidence type="ECO:0000256" key="4">
    <source>
        <dbReference type="ARBA" id="ARBA00023004"/>
    </source>
</evidence>
<keyword evidence="9" id="KW-1185">Reference proteome</keyword>
<evidence type="ECO:0000256" key="3">
    <source>
        <dbReference type="ARBA" id="ARBA00022946"/>
    </source>
</evidence>
<protein>
    <submittedName>
        <fullName evidence="8">Uncharacterized protein</fullName>
    </submittedName>
</protein>
<dbReference type="GO" id="GO:0003735">
    <property type="term" value="F:structural constituent of ribosome"/>
    <property type="evidence" value="ECO:0007669"/>
    <property type="project" value="TreeGrafter"/>
</dbReference>
<evidence type="ECO:0000256" key="1">
    <source>
        <dbReference type="ARBA" id="ARBA00004173"/>
    </source>
</evidence>
<proteinExistence type="predicted"/>
<dbReference type="GO" id="GO:0008168">
    <property type="term" value="F:methyltransferase activity"/>
    <property type="evidence" value="ECO:0007669"/>
    <property type="project" value="InterPro"/>
</dbReference>
<keyword evidence="5" id="KW-0411">Iron-sulfur</keyword>
<accession>A0A6H5H0B1</accession>
<dbReference type="OrthoDB" id="421327at2759"/>
<evidence type="ECO:0000256" key="5">
    <source>
        <dbReference type="ARBA" id="ARBA00023014"/>
    </source>
</evidence>
<dbReference type="GO" id="GO:0005763">
    <property type="term" value="C:mitochondrial small ribosomal subunit"/>
    <property type="evidence" value="ECO:0007669"/>
    <property type="project" value="TreeGrafter"/>
</dbReference>
<evidence type="ECO:0000256" key="2">
    <source>
        <dbReference type="ARBA" id="ARBA00022723"/>
    </source>
</evidence>
<dbReference type="InterPro" id="IPR015324">
    <property type="entry name" value="Ribosomal_Rsm22-like"/>
</dbReference>
<dbReference type="GO" id="GO:0006412">
    <property type="term" value="P:translation"/>
    <property type="evidence" value="ECO:0007669"/>
    <property type="project" value="InterPro"/>
</dbReference>
<dbReference type="GO" id="GO:0046872">
    <property type="term" value="F:metal ion binding"/>
    <property type="evidence" value="ECO:0007669"/>
    <property type="project" value="UniProtKB-KW"/>
</dbReference>
<dbReference type="AlphaFoldDB" id="A0A6H5H0B1"/>
<dbReference type="Proteomes" id="UP000479000">
    <property type="component" value="Unassembled WGS sequence"/>
</dbReference>
<dbReference type="PANTHER" id="PTHR13184:SF5">
    <property type="entry name" value="METHYLTRANSFERASE-LIKE PROTEIN 17, MITOCHONDRIAL"/>
    <property type="match status" value="1"/>
</dbReference>
<comment type="subcellular location">
    <subcellularLocation>
        <location evidence="1">Mitochondrion</location>
    </subcellularLocation>
</comment>
<sequence>MFKAGFKKMIAPDVEELSKYLHSRKPPMEPEAERQLVKDINQEVMNSGKKPDSEPDWPRIIRPVLVRHRHAICRMCTSQGKLTEVIFTPGKHGKLMYTCARHSKWGDRLPVSLEDIQNSENRPIMETED</sequence>
<dbReference type="PANTHER" id="PTHR13184">
    <property type="entry name" value="37S RIBOSOMAL PROTEIN S22"/>
    <property type="match status" value="1"/>
</dbReference>
<dbReference type="EMBL" id="CADCXU010021561">
    <property type="protein sequence ID" value="CAB0009168.1"/>
    <property type="molecule type" value="Genomic_DNA"/>
</dbReference>
<keyword evidence="2" id="KW-0479">Metal-binding</keyword>
<keyword evidence="3" id="KW-0809">Transit peptide</keyword>
<dbReference type="InterPro" id="IPR052571">
    <property type="entry name" value="Mt_RNA_Methyltransferase"/>
</dbReference>
<reference evidence="8 9" key="1">
    <citation type="submission" date="2020-02" db="EMBL/GenBank/DDBJ databases">
        <authorList>
            <person name="Ferguson B K."/>
        </authorList>
    </citation>
    <scope>NUCLEOTIDE SEQUENCE [LARGE SCALE GENOMIC DNA]</scope>
</reference>
<organism evidence="8 9">
    <name type="scientific">Nesidiocoris tenuis</name>
    <dbReference type="NCBI Taxonomy" id="355587"/>
    <lineage>
        <taxon>Eukaryota</taxon>
        <taxon>Metazoa</taxon>
        <taxon>Ecdysozoa</taxon>
        <taxon>Arthropoda</taxon>
        <taxon>Hexapoda</taxon>
        <taxon>Insecta</taxon>
        <taxon>Pterygota</taxon>
        <taxon>Neoptera</taxon>
        <taxon>Paraneoptera</taxon>
        <taxon>Hemiptera</taxon>
        <taxon>Heteroptera</taxon>
        <taxon>Panheteroptera</taxon>
        <taxon>Cimicomorpha</taxon>
        <taxon>Miridae</taxon>
        <taxon>Dicyphina</taxon>
        <taxon>Nesidiocoris</taxon>
    </lineage>
</organism>
<keyword evidence="4" id="KW-0408">Iron</keyword>